<feature type="region of interest" description="Disordered" evidence="1">
    <location>
        <begin position="42"/>
        <end position="64"/>
    </location>
</feature>
<keyword evidence="3" id="KW-1185">Reference proteome</keyword>
<evidence type="ECO:0000256" key="1">
    <source>
        <dbReference type="SAM" id="MobiDB-lite"/>
    </source>
</evidence>
<reference evidence="3" key="1">
    <citation type="submission" date="2015-09" db="EMBL/GenBank/DDBJ databases">
        <authorList>
            <consortium name="Pathogen Informatics"/>
        </authorList>
    </citation>
    <scope>NUCLEOTIDE SEQUENCE [LARGE SCALE GENOMIC DNA]</scope>
    <source>
        <strain evidence="3">Lake Konstanz</strain>
    </source>
</reference>
<evidence type="ECO:0000313" key="2">
    <source>
        <dbReference type="EMBL" id="CUG04045.1"/>
    </source>
</evidence>
<dbReference type="AlphaFoldDB" id="A0A0S4IVV3"/>
<sequence length="449" mass="50564">MSKFITAMRITKRLLVLLMPAVVLVLFLWFDVHSTAFERSDTIAPQDGSPIPSALSTQQSTDSSSTIENAIRQCNADTRNNFGGHISCILVRNAVLTYNEVRYDRNSNVALSAKFPPGRPTRHHMKQIVLTPSDEIRGPTQRHFEVGYFQSPVKGAHWENAWDTIADFFFMMFHTVEPFSSLNPVWFTRTGKDQLRQGCYDQATCMANSLFDPFVKYFSGNVVFVTPSMDPVHVEYLVVGLNTRCSPIATEDVGSTVCQEALQGVRHKLLKAYNIPVPVVHSKHDCPTIHLMSRQGEKYRHITPFSELNDSLEKELESRLGCGKTNIHTIRIGRSMSFADQIRSIVNNSVLIAGRGGGTALSIFLPEGGLYISLSSFDRWSPYRDLIPSWIQLRHVEVGLVHHEDHRRPAQIFGSGKNKYVDPNRAAYLVNPKEVATKVVDTIVEWRSS</sequence>
<protein>
    <submittedName>
        <fullName evidence="2">Membrane-associated protein, putative</fullName>
    </submittedName>
</protein>
<dbReference type="VEuPathDB" id="TriTrypDB:BSAL_70370"/>
<name>A0A0S4IVV3_BODSA</name>
<dbReference type="Proteomes" id="UP000051952">
    <property type="component" value="Unassembled WGS sequence"/>
</dbReference>
<evidence type="ECO:0000313" key="3">
    <source>
        <dbReference type="Proteomes" id="UP000051952"/>
    </source>
</evidence>
<organism evidence="2 3">
    <name type="scientific">Bodo saltans</name>
    <name type="common">Flagellated protozoan</name>
    <dbReference type="NCBI Taxonomy" id="75058"/>
    <lineage>
        <taxon>Eukaryota</taxon>
        <taxon>Discoba</taxon>
        <taxon>Euglenozoa</taxon>
        <taxon>Kinetoplastea</taxon>
        <taxon>Metakinetoplastina</taxon>
        <taxon>Eubodonida</taxon>
        <taxon>Bodonidae</taxon>
        <taxon>Bodo</taxon>
    </lineage>
</organism>
<proteinExistence type="predicted"/>
<dbReference type="EMBL" id="CYKH01000514">
    <property type="protein sequence ID" value="CUG04045.1"/>
    <property type="molecule type" value="Genomic_DNA"/>
</dbReference>
<gene>
    <name evidence="2" type="ORF">BSAL_70370</name>
</gene>
<accession>A0A0S4IVV3</accession>